<protein>
    <submittedName>
        <fullName evidence="1">Uncharacterized protein</fullName>
    </submittedName>
</protein>
<accession>A0AAN8WZ41</accession>
<dbReference type="Proteomes" id="UP001381693">
    <property type="component" value="Unassembled WGS sequence"/>
</dbReference>
<reference evidence="1 2" key="1">
    <citation type="submission" date="2023-11" db="EMBL/GenBank/DDBJ databases">
        <title>Halocaridina rubra genome assembly.</title>
        <authorList>
            <person name="Smith C."/>
        </authorList>
    </citation>
    <scope>NUCLEOTIDE SEQUENCE [LARGE SCALE GENOMIC DNA]</scope>
    <source>
        <strain evidence="1">EP-1</strain>
        <tissue evidence="1">Whole</tissue>
    </source>
</reference>
<gene>
    <name evidence="1" type="ORF">SK128_026902</name>
</gene>
<sequence>MKPKRYLQVETSYKTWVGTYPVGVKSQKSTNKANLLHSVEEYRSKNCSKFRDSTFLRERLTQVGRCSRCLHIRQDGRLTFNESPVDVMDIIDEVNEPAHKLWELASIGIDPAGLATEDDSINITLG</sequence>
<evidence type="ECO:0000313" key="2">
    <source>
        <dbReference type="Proteomes" id="UP001381693"/>
    </source>
</evidence>
<dbReference type="AlphaFoldDB" id="A0AAN8WZ41"/>
<comment type="caution">
    <text evidence="1">The sequence shown here is derived from an EMBL/GenBank/DDBJ whole genome shotgun (WGS) entry which is preliminary data.</text>
</comment>
<dbReference type="EMBL" id="JAXCGZ010015690">
    <property type="protein sequence ID" value="KAK7069914.1"/>
    <property type="molecule type" value="Genomic_DNA"/>
</dbReference>
<organism evidence="1 2">
    <name type="scientific">Halocaridina rubra</name>
    <name type="common">Hawaiian red shrimp</name>
    <dbReference type="NCBI Taxonomy" id="373956"/>
    <lineage>
        <taxon>Eukaryota</taxon>
        <taxon>Metazoa</taxon>
        <taxon>Ecdysozoa</taxon>
        <taxon>Arthropoda</taxon>
        <taxon>Crustacea</taxon>
        <taxon>Multicrustacea</taxon>
        <taxon>Malacostraca</taxon>
        <taxon>Eumalacostraca</taxon>
        <taxon>Eucarida</taxon>
        <taxon>Decapoda</taxon>
        <taxon>Pleocyemata</taxon>
        <taxon>Caridea</taxon>
        <taxon>Atyoidea</taxon>
        <taxon>Atyidae</taxon>
        <taxon>Halocaridina</taxon>
    </lineage>
</organism>
<name>A0AAN8WZ41_HALRR</name>
<keyword evidence="2" id="KW-1185">Reference proteome</keyword>
<proteinExistence type="predicted"/>
<evidence type="ECO:0000313" key="1">
    <source>
        <dbReference type="EMBL" id="KAK7069914.1"/>
    </source>
</evidence>